<dbReference type="PANTHER" id="PTHR44186:SF1">
    <property type="entry name" value="BARDET-BIEDL SYNDROME 4 PROTEIN"/>
    <property type="match status" value="1"/>
</dbReference>
<feature type="repeat" description="TPR" evidence="3">
    <location>
        <begin position="128"/>
        <end position="161"/>
    </location>
</feature>
<reference evidence="5" key="1">
    <citation type="submission" date="2016-01" db="EMBL/GenBank/DDBJ databases">
        <authorList>
            <person name="Mitreva M."/>
            <person name="Pepin K.H."/>
            <person name="Mihindukulasuriya K.A."/>
            <person name="Fulton R."/>
            <person name="Fronick C."/>
            <person name="O'Laughlin M."/>
            <person name="Miner T."/>
            <person name="Herter B."/>
            <person name="Rosa B.A."/>
            <person name="Cordes M."/>
            <person name="Tomlinson C."/>
            <person name="Wollam A."/>
            <person name="Palsikar V.B."/>
            <person name="Mardis E.R."/>
            <person name="Wilson R.K."/>
        </authorList>
    </citation>
    <scope>NUCLEOTIDE SEQUENCE [LARGE SCALE GENOMIC DNA]</scope>
    <source>
        <strain evidence="5">KA00185</strain>
    </source>
</reference>
<dbReference type="STRING" id="157687.HMPREF3180_00704"/>
<keyword evidence="2 3" id="KW-0802">TPR repeat</keyword>
<evidence type="ECO:0000313" key="4">
    <source>
        <dbReference type="EMBL" id="KXB68609.1"/>
    </source>
</evidence>
<dbReference type="OrthoDB" id="81888at2"/>
<accession>A0A134ALS3</accession>
<dbReference type="AlphaFoldDB" id="A0A134ALS3"/>
<organism evidence="4 5">
    <name type="scientific">Leptotrichia wadei</name>
    <dbReference type="NCBI Taxonomy" id="157687"/>
    <lineage>
        <taxon>Bacteria</taxon>
        <taxon>Fusobacteriati</taxon>
        <taxon>Fusobacteriota</taxon>
        <taxon>Fusobacteriia</taxon>
        <taxon>Fusobacteriales</taxon>
        <taxon>Leptotrichiaceae</taxon>
        <taxon>Leptotrichia</taxon>
    </lineage>
</organism>
<dbReference type="Pfam" id="PF13181">
    <property type="entry name" value="TPR_8"/>
    <property type="match status" value="2"/>
</dbReference>
<dbReference type="InterPro" id="IPR006597">
    <property type="entry name" value="Sel1-like"/>
</dbReference>
<dbReference type="InterPro" id="IPR019734">
    <property type="entry name" value="TPR_rpt"/>
</dbReference>
<name>A0A134ALS3_9FUSO</name>
<evidence type="ECO:0000256" key="2">
    <source>
        <dbReference type="ARBA" id="ARBA00022803"/>
    </source>
</evidence>
<dbReference type="SUPFAM" id="SSF81901">
    <property type="entry name" value="HCP-like"/>
    <property type="match status" value="1"/>
</dbReference>
<feature type="repeat" description="TPR" evidence="3">
    <location>
        <begin position="193"/>
        <end position="226"/>
    </location>
</feature>
<gene>
    <name evidence="4" type="ORF">HMPREF3180_00704</name>
</gene>
<dbReference type="InterPro" id="IPR011990">
    <property type="entry name" value="TPR-like_helical_dom_sf"/>
</dbReference>
<dbReference type="RefSeq" id="WP_060917585.1">
    <property type="nucleotide sequence ID" value="NZ_KQ960034.1"/>
</dbReference>
<dbReference type="Gene3D" id="1.25.40.10">
    <property type="entry name" value="Tetratricopeptide repeat domain"/>
    <property type="match status" value="1"/>
</dbReference>
<sequence length="246" mass="28831">MKKYLILLVLIVNLGLGIQSFSAMTRQERENLEKQISEAYDKDDQKKLLPLVTKYVNEFPDNADYLNKLGVLYDNLDNYSEAEKYYLKAIERGNYNAISNLAYVYYEKEEYGKALKYYKEYQKIADNTDNYFWIGASYAELEDYKNAKEWFLKVTKFEKDGSSENRLGLIAENEGNQKEALKWYLASIQKGNLWAYDNLAVLYVDLGDYDNAEKLVKKGMELAKNSDDEDLKKEFRETLDIIQAKR</sequence>
<proteinExistence type="predicted"/>
<dbReference type="PANTHER" id="PTHR44186">
    <property type="match status" value="1"/>
</dbReference>
<keyword evidence="5" id="KW-1185">Reference proteome</keyword>
<dbReference type="SMART" id="SM00028">
    <property type="entry name" value="TPR"/>
    <property type="match status" value="3"/>
</dbReference>
<dbReference type="Pfam" id="PF13374">
    <property type="entry name" value="TPR_10"/>
    <property type="match status" value="1"/>
</dbReference>
<keyword evidence="1" id="KW-0677">Repeat</keyword>
<feature type="repeat" description="TPR" evidence="3">
    <location>
        <begin position="63"/>
        <end position="96"/>
    </location>
</feature>
<evidence type="ECO:0000256" key="1">
    <source>
        <dbReference type="ARBA" id="ARBA00022737"/>
    </source>
</evidence>
<evidence type="ECO:0000256" key="3">
    <source>
        <dbReference type="PROSITE-ProRule" id="PRU00339"/>
    </source>
</evidence>
<dbReference type="SMART" id="SM00671">
    <property type="entry name" value="SEL1"/>
    <property type="match status" value="2"/>
</dbReference>
<comment type="caution">
    <text evidence="4">The sequence shown here is derived from an EMBL/GenBank/DDBJ whole genome shotgun (WGS) entry which is preliminary data.</text>
</comment>
<dbReference type="Proteomes" id="UP000070483">
    <property type="component" value="Unassembled WGS sequence"/>
</dbReference>
<dbReference type="EMBL" id="LSDD01000043">
    <property type="protein sequence ID" value="KXB68609.1"/>
    <property type="molecule type" value="Genomic_DNA"/>
</dbReference>
<protein>
    <submittedName>
        <fullName evidence="4">Tetratricopeptide repeat protein</fullName>
    </submittedName>
</protein>
<dbReference type="PATRIC" id="fig|157687.3.peg.702"/>
<dbReference type="PROSITE" id="PS50005">
    <property type="entry name" value="TPR"/>
    <property type="match status" value="3"/>
</dbReference>
<evidence type="ECO:0000313" key="5">
    <source>
        <dbReference type="Proteomes" id="UP000070483"/>
    </source>
</evidence>